<comment type="caution">
    <text evidence="2">The sequence shown here is derived from an EMBL/GenBank/DDBJ whole genome shotgun (WGS) entry which is preliminary data.</text>
</comment>
<evidence type="ECO:0000256" key="1">
    <source>
        <dbReference type="SAM" id="Phobius"/>
    </source>
</evidence>
<dbReference type="AlphaFoldDB" id="A0A0F9HVN2"/>
<name>A0A0F9HVN2_9ZZZZ</name>
<accession>A0A0F9HVN2</accession>
<reference evidence="2" key="1">
    <citation type="journal article" date="2015" name="Nature">
        <title>Complex archaea that bridge the gap between prokaryotes and eukaryotes.</title>
        <authorList>
            <person name="Spang A."/>
            <person name="Saw J.H."/>
            <person name="Jorgensen S.L."/>
            <person name="Zaremba-Niedzwiedzka K."/>
            <person name="Martijn J."/>
            <person name="Lind A.E."/>
            <person name="van Eijk R."/>
            <person name="Schleper C."/>
            <person name="Guy L."/>
            <person name="Ettema T.J."/>
        </authorList>
    </citation>
    <scope>NUCLEOTIDE SEQUENCE</scope>
</reference>
<organism evidence="2">
    <name type="scientific">marine sediment metagenome</name>
    <dbReference type="NCBI Taxonomy" id="412755"/>
    <lineage>
        <taxon>unclassified sequences</taxon>
        <taxon>metagenomes</taxon>
        <taxon>ecological metagenomes</taxon>
    </lineage>
</organism>
<keyword evidence="1" id="KW-0472">Membrane</keyword>
<protein>
    <submittedName>
        <fullName evidence="2">Uncharacterized protein</fullName>
    </submittedName>
</protein>
<sequence>MENIFKQRASSSTEYVEKPKIKNLTKEFLIKLRNISQVQKIDLIYSSLMMKKPDPSLTTGRKLDRILFEQQFGEKIKHTEAFLKKSRKFKFPFKWRAKIRKANKKPNLILVWYLNAKGIIEPPRLYPIYSSDMIIIRNKPYQVDPRAFWRIWKYQCLLIKEIDRRPVSNLDYDEIKRRGDSTDSDEFIIKAAMKAFLGGKKQKPVNKAVIIIIGIIVLGGIAYFMMQ</sequence>
<evidence type="ECO:0000313" key="2">
    <source>
        <dbReference type="EMBL" id="KKM07207.1"/>
    </source>
</evidence>
<feature type="transmembrane region" description="Helical" evidence="1">
    <location>
        <begin position="208"/>
        <end position="226"/>
    </location>
</feature>
<keyword evidence="1" id="KW-0812">Transmembrane</keyword>
<dbReference type="EMBL" id="LAZR01015822">
    <property type="protein sequence ID" value="KKM07207.1"/>
    <property type="molecule type" value="Genomic_DNA"/>
</dbReference>
<gene>
    <name evidence="2" type="ORF">LCGC14_1736270</name>
</gene>
<keyword evidence="1" id="KW-1133">Transmembrane helix</keyword>
<proteinExistence type="predicted"/>